<sequence>MKALLISDQEYLTKTYQGLKDLIGKFLKQKGYEIEMTELSEKDLTFCRGCFGCWIKKPGECIINDGMAQINRRVMNSDVVIYLSPIIFGQFSPTIKNVIDRGLPNILPFFEKRPDGSTMHPPRYDTYPSQIIIGYGDEISDEDKQLFIDVTKKHRRSIEVLIYQEPKENTIEALNKLELGRVGGLL</sequence>
<name>A0A1G8FAW4_9FIRM</name>
<dbReference type="AlphaFoldDB" id="A0A1G8FAW4"/>
<dbReference type="InterPro" id="IPR005025">
    <property type="entry name" value="FMN_Rdtase-like_dom"/>
</dbReference>
<gene>
    <name evidence="4" type="ORF">SAMN05443529_11933</name>
</gene>
<dbReference type="Pfam" id="PF03358">
    <property type="entry name" value="FMN_red"/>
    <property type="match status" value="1"/>
</dbReference>
<evidence type="ECO:0000256" key="2">
    <source>
        <dbReference type="ARBA" id="ARBA00022643"/>
    </source>
</evidence>
<dbReference type="OrthoDB" id="9805976at2"/>
<proteinExistence type="predicted"/>
<dbReference type="PANTHER" id="PTHR43278">
    <property type="entry name" value="NAD(P)H-DEPENDENT FMN-CONTAINING OXIDOREDUCTASE YWQN-RELATED"/>
    <property type="match status" value="1"/>
</dbReference>
<dbReference type="InterPro" id="IPR051796">
    <property type="entry name" value="ISF_SsuE-like"/>
</dbReference>
<dbReference type="RefSeq" id="WP_092334592.1">
    <property type="nucleotide sequence ID" value="NZ_FNCP01000019.1"/>
</dbReference>
<accession>A0A1G8FAW4</accession>
<organism evidence="4 5">
    <name type="scientific">Desulfosporosinus hippei DSM 8344</name>
    <dbReference type="NCBI Taxonomy" id="1121419"/>
    <lineage>
        <taxon>Bacteria</taxon>
        <taxon>Bacillati</taxon>
        <taxon>Bacillota</taxon>
        <taxon>Clostridia</taxon>
        <taxon>Eubacteriales</taxon>
        <taxon>Desulfitobacteriaceae</taxon>
        <taxon>Desulfosporosinus</taxon>
    </lineage>
</organism>
<keyword evidence="5" id="KW-1185">Reference proteome</keyword>
<protein>
    <submittedName>
        <fullName evidence="4">NADPH-dependent FMN reductase</fullName>
    </submittedName>
</protein>
<reference evidence="5" key="1">
    <citation type="submission" date="2016-10" db="EMBL/GenBank/DDBJ databases">
        <authorList>
            <person name="Varghese N."/>
            <person name="Submissions S."/>
        </authorList>
    </citation>
    <scope>NUCLEOTIDE SEQUENCE [LARGE SCALE GENOMIC DNA]</scope>
    <source>
        <strain evidence="5">DSM 8344</strain>
    </source>
</reference>
<dbReference type="InterPro" id="IPR029039">
    <property type="entry name" value="Flavoprotein-like_sf"/>
</dbReference>
<dbReference type="STRING" id="1121419.SAMN05443529_11933"/>
<keyword evidence="1" id="KW-0285">Flavoprotein</keyword>
<feature type="domain" description="NADPH-dependent FMN reductase-like" evidence="3">
    <location>
        <begin position="19"/>
        <end position="101"/>
    </location>
</feature>
<dbReference type="EMBL" id="FNCP01000019">
    <property type="protein sequence ID" value="SDH79277.1"/>
    <property type="molecule type" value="Genomic_DNA"/>
</dbReference>
<evidence type="ECO:0000259" key="3">
    <source>
        <dbReference type="Pfam" id="PF03358"/>
    </source>
</evidence>
<dbReference type="PANTHER" id="PTHR43278:SF2">
    <property type="entry name" value="IRON-SULFUR FLAVOPROTEIN"/>
    <property type="match status" value="1"/>
</dbReference>
<dbReference type="GO" id="GO:0016491">
    <property type="term" value="F:oxidoreductase activity"/>
    <property type="evidence" value="ECO:0007669"/>
    <property type="project" value="InterPro"/>
</dbReference>
<dbReference type="Gene3D" id="3.40.50.360">
    <property type="match status" value="1"/>
</dbReference>
<keyword evidence="2" id="KW-0288">FMN</keyword>
<evidence type="ECO:0000256" key="1">
    <source>
        <dbReference type="ARBA" id="ARBA00022630"/>
    </source>
</evidence>
<evidence type="ECO:0000313" key="5">
    <source>
        <dbReference type="Proteomes" id="UP000198656"/>
    </source>
</evidence>
<evidence type="ECO:0000313" key="4">
    <source>
        <dbReference type="EMBL" id="SDH79277.1"/>
    </source>
</evidence>
<dbReference type="Proteomes" id="UP000198656">
    <property type="component" value="Unassembled WGS sequence"/>
</dbReference>
<dbReference type="SUPFAM" id="SSF52218">
    <property type="entry name" value="Flavoproteins"/>
    <property type="match status" value="1"/>
</dbReference>